<dbReference type="InterPro" id="IPR036890">
    <property type="entry name" value="HATPase_C_sf"/>
</dbReference>
<evidence type="ECO:0000313" key="2">
    <source>
        <dbReference type="Proteomes" id="UP000044098"/>
    </source>
</evidence>
<sequence>MTRDLVTPDEQNLLRRVQKERDTGIAVEAVLKTNARVFARITDGIYREPASALRELVANAYDADATEVRIYTDAPRFSQITVRDNGFGLSEDALVHVISNIGGSLKRTNSGASYNVTSSEDPTLSPGNRKLIGKLGIGLFSVSQLTHHLVIVTKIKGEAFRRVCDIMLMPQKDLETADDSKEFVTGNAVITTIAADDVENHGTDITLHNIRDYVRHQLRSSKDWESLRVAADRKAAIERARFGCATEEDLELIETINSEDDDDGFTAEAKEPIFHIGEVSPDDPETLVKQAALPWIPTDGPLARFKKLVDGIVNFPLSSTKEKIKINDVLDNYFQMLWTISLCVPLPYIEKHPFSLTENDGIPVYGISNKVRGGAVPIELKDGVTVASAFDLKINEISDFRVLIDDVELRRPILMPPTSSDDQSPLLFVGKLSSDLAALPKDFSGGPLEFQAYLCWTKRVVPAEHNGVMIRVHGASGILFDEHFLKYQVAEQNRLRQITAEVFVTKGLDAAQNIDRESFNVSHPHYQILSNWIHHALRQLNTRHKALQRTLHDSTASVSHEKAEQKLKEIVSLASPTSKAHGQPTSVRFIDRTVDLVDNLSADVVALDRSAVFSSASISKPVTRNEKRRASFFESQIVAVTSVLNDFGLLSSLDTITRERLIKAIVEIFSVDGKK</sequence>
<dbReference type="Pfam" id="PF13589">
    <property type="entry name" value="HATPase_c_3"/>
    <property type="match status" value="1"/>
</dbReference>
<dbReference type="SUPFAM" id="SSF55874">
    <property type="entry name" value="ATPase domain of HSP90 chaperone/DNA topoisomerase II/histidine kinase"/>
    <property type="match status" value="1"/>
</dbReference>
<dbReference type="EMBL" id="CYTK01000006">
    <property type="protein sequence ID" value="CUJ42688.1"/>
    <property type="molecule type" value="Genomic_DNA"/>
</dbReference>
<accession>A0AAD2J229</accession>
<reference evidence="1 2" key="1">
    <citation type="submission" date="2015-09" db="EMBL/GenBank/DDBJ databases">
        <authorList>
            <consortium name="Pathogen Informatics"/>
        </authorList>
    </citation>
    <scope>NUCLEOTIDE SEQUENCE [LARGE SCALE GENOMIC DNA]</scope>
    <source>
        <strain evidence="1 2">2789STDY5608625</strain>
    </source>
</reference>
<dbReference type="Proteomes" id="UP000044098">
    <property type="component" value="Unassembled WGS sequence"/>
</dbReference>
<dbReference type="RefSeq" id="WP_082401141.1">
    <property type="nucleotide sequence ID" value="NZ_CYTK01000006.1"/>
</dbReference>
<name>A0AAD2J229_ACHAE</name>
<organism evidence="1 2">
    <name type="scientific">Achromobacter aegrifaciens</name>
    <dbReference type="NCBI Taxonomy" id="1287736"/>
    <lineage>
        <taxon>Bacteria</taxon>
        <taxon>Pseudomonadati</taxon>
        <taxon>Pseudomonadota</taxon>
        <taxon>Betaproteobacteria</taxon>
        <taxon>Burkholderiales</taxon>
        <taxon>Alcaligenaceae</taxon>
        <taxon>Achromobacter</taxon>
    </lineage>
</organism>
<gene>
    <name evidence="1" type="ORF">ERS370000_03945</name>
</gene>
<protein>
    <submittedName>
        <fullName evidence="1">DNA mismatch repair protein</fullName>
    </submittedName>
</protein>
<evidence type="ECO:0000313" key="1">
    <source>
        <dbReference type="EMBL" id="CUJ42688.1"/>
    </source>
</evidence>
<proteinExistence type="predicted"/>
<dbReference type="Gene3D" id="3.30.565.10">
    <property type="entry name" value="Histidine kinase-like ATPase, C-terminal domain"/>
    <property type="match status" value="1"/>
</dbReference>
<dbReference type="AlphaFoldDB" id="A0AAD2J229"/>
<comment type="caution">
    <text evidence="1">The sequence shown here is derived from an EMBL/GenBank/DDBJ whole genome shotgun (WGS) entry which is preliminary data.</text>
</comment>